<proteinExistence type="predicted"/>
<keyword evidence="3" id="KW-1185">Reference proteome</keyword>
<dbReference type="PANTHER" id="PTHR46246">
    <property type="entry name" value="GUANOSINE-3',5'-BIS(DIPHOSPHATE) 3'-PYROPHOSPHOHYDROLASE MESH1"/>
    <property type="match status" value="1"/>
</dbReference>
<dbReference type="InterPro" id="IPR052194">
    <property type="entry name" value="MESH1"/>
</dbReference>
<name>A0A494Z9N2_9BACL</name>
<accession>A0A494Z9N2</accession>
<dbReference type="GO" id="GO:0008893">
    <property type="term" value="F:guanosine-3',5'-bis(diphosphate) 3'-diphosphatase activity"/>
    <property type="evidence" value="ECO:0007669"/>
    <property type="project" value="TreeGrafter"/>
</dbReference>
<evidence type="ECO:0000259" key="1">
    <source>
        <dbReference type="SMART" id="SM00471"/>
    </source>
</evidence>
<dbReference type="OrthoDB" id="9802385at2"/>
<dbReference type="RefSeq" id="WP_121213506.1">
    <property type="nucleotide sequence ID" value="NZ_JBBYAH010000001.1"/>
</dbReference>
<sequence length="183" mass="20802">MTIIEKAINFAAKAHDGQMRKSTSIPYITHPFAVGMLLQQLNCSNDVIAAGILHDTIEDTDATYEQLVQEFGEKIAKLVLAASEHDKSLPWEERKQQTIDSLKNASLEEIQIIIADKLHNLRTIREELVSQGDVVWSRFNRGKEQQQWYYSSIVKAVLPHKGKYKLIQQLEEEVIAVFGKVQA</sequence>
<dbReference type="EMBL" id="RBZN01000006">
    <property type="protein sequence ID" value="RKQ19058.1"/>
    <property type="molecule type" value="Genomic_DNA"/>
</dbReference>
<reference evidence="2 3" key="1">
    <citation type="journal article" date="2016" name="Antonie Van Leeuwenhoek">
        <title>Lysinibacillus endophyticus sp. nov., an indole-3-acetic acid producing endophytic bacterium isolated from corn root (Zea mays cv. Xinken-5).</title>
        <authorList>
            <person name="Yu J."/>
            <person name="Guan X."/>
            <person name="Liu C."/>
            <person name="Xiang W."/>
            <person name="Yu Z."/>
            <person name="Liu X."/>
            <person name="Wang G."/>
        </authorList>
    </citation>
    <scope>NUCLEOTIDE SEQUENCE [LARGE SCALE GENOMIC DNA]</scope>
    <source>
        <strain evidence="2 3">DSM 100506</strain>
    </source>
</reference>
<evidence type="ECO:0000313" key="2">
    <source>
        <dbReference type="EMBL" id="RKQ19058.1"/>
    </source>
</evidence>
<protein>
    <submittedName>
        <fullName evidence="2">Bifunctional (P)ppGpp synthetase/guanosine-3',5'-bis(Diphosphate) 3'-pyrophosphohydrolase</fullName>
    </submittedName>
</protein>
<dbReference type="AlphaFoldDB" id="A0A494Z9N2"/>
<dbReference type="Gene3D" id="1.10.3210.10">
    <property type="entry name" value="Hypothetical protein af1432"/>
    <property type="match status" value="1"/>
</dbReference>
<dbReference type="SMART" id="SM00471">
    <property type="entry name" value="HDc"/>
    <property type="match status" value="1"/>
</dbReference>
<evidence type="ECO:0000313" key="3">
    <source>
        <dbReference type="Proteomes" id="UP000272238"/>
    </source>
</evidence>
<feature type="domain" description="HD/PDEase" evidence="1">
    <location>
        <begin position="23"/>
        <end position="130"/>
    </location>
</feature>
<gene>
    <name evidence="2" type="ORF">D8M03_04395</name>
</gene>
<dbReference type="SUPFAM" id="SSF109604">
    <property type="entry name" value="HD-domain/PDEase-like"/>
    <property type="match status" value="1"/>
</dbReference>
<comment type="caution">
    <text evidence="2">The sequence shown here is derived from an EMBL/GenBank/DDBJ whole genome shotgun (WGS) entry which is preliminary data.</text>
</comment>
<dbReference type="Pfam" id="PF13328">
    <property type="entry name" value="HD_4"/>
    <property type="match status" value="1"/>
</dbReference>
<dbReference type="Proteomes" id="UP000272238">
    <property type="component" value="Unassembled WGS sequence"/>
</dbReference>
<dbReference type="InterPro" id="IPR003607">
    <property type="entry name" value="HD/PDEase_dom"/>
</dbReference>
<organism evidence="2 3">
    <name type="scientific">Ureibacillus endophyticus</name>
    <dbReference type="NCBI Taxonomy" id="1978490"/>
    <lineage>
        <taxon>Bacteria</taxon>
        <taxon>Bacillati</taxon>
        <taxon>Bacillota</taxon>
        <taxon>Bacilli</taxon>
        <taxon>Bacillales</taxon>
        <taxon>Caryophanaceae</taxon>
        <taxon>Ureibacillus</taxon>
    </lineage>
</organism>
<keyword evidence="2" id="KW-0378">Hydrolase</keyword>
<dbReference type="PANTHER" id="PTHR46246:SF1">
    <property type="entry name" value="GUANOSINE-3',5'-BIS(DIPHOSPHATE) 3'-PYROPHOSPHOHYDROLASE MESH1"/>
    <property type="match status" value="1"/>
</dbReference>